<name>A0A1H4I894_9NOCA</name>
<organism evidence="3 4">
    <name type="scientific">Rhodococcus koreensis</name>
    <dbReference type="NCBI Taxonomy" id="99653"/>
    <lineage>
        <taxon>Bacteria</taxon>
        <taxon>Bacillati</taxon>
        <taxon>Actinomycetota</taxon>
        <taxon>Actinomycetes</taxon>
        <taxon>Mycobacteriales</taxon>
        <taxon>Nocardiaceae</taxon>
        <taxon>Rhodococcus</taxon>
    </lineage>
</organism>
<dbReference type="Gene3D" id="3.30.10.20">
    <property type="match status" value="1"/>
</dbReference>
<proteinExistence type="predicted"/>
<keyword evidence="4" id="KW-1185">Reference proteome</keyword>
<dbReference type="AlphaFoldDB" id="A0A1H4I894"/>
<dbReference type="SMART" id="SM00740">
    <property type="entry name" value="PASTA"/>
    <property type="match status" value="1"/>
</dbReference>
<feature type="compositionally biased region" description="Low complexity" evidence="1">
    <location>
        <begin position="385"/>
        <end position="395"/>
    </location>
</feature>
<feature type="region of interest" description="Disordered" evidence="1">
    <location>
        <begin position="377"/>
        <end position="400"/>
    </location>
</feature>
<evidence type="ECO:0000313" key="3">
    <source>
        <dbReference type="EMBL" id="SEB30130.1"/>
    </source>
</evidence>
<evidence type="ECO:0000313" key="4">
    <source>
        <dbReference type="Proteomes" id="UP000183561"/>
    </source>
</evidence>
<dbReference type="EMBL" id="FNSV01000001">
    <property type="protein sequence ID" value="SEB30130.1"/>
    <property type="molecule type" value="Genomic_DNA"/>
</dbReference>
<protein>
    <submittedName>
        <fullName evidence="3">PASTA domain-containing protein</fullName>
    </submittedName>
</protein>
<reference evidence="4" key="1">
    <citation type="submission" date="2016-10" db="EMBL/GenBank/DDBJ databases">
        <authorList>
            <person name="Varghese N."/>
            <person name="Submissions S."/>
        </authorList>
    </citation>
    <scope>NUCLEOTIDE SEQUENCE [LARGE SCALE GENOMIC DNA]</scope>
    <source>
        <strain evidence="4">DSM 44498</strain>
    </source>
</reference>
<evidence type="ECO:0000259" key="2">
    <source>
        <dbReference type="PROSITE" id="PS51178"/>
    </source>
</evidence>
<dbReference type="InterPro" id="IPR005543">
    <property type="entry name" value="PASTA_dom"/>
</dbReference>
<sequence>MGCATGTGDLNAEITSRTQAGVTRDSESPASVDLAATIHLIEKAPDAERYTDHLFLTGRSVCSCEQEPPLGTVISSKGRLVYEKKLVERFSEGGRVRPELSIRDANRLSASIHQEMVQSINSPDRYPRNTVDLLDTQLIADVLGTALRRTDKKLNPRVADWSGDAADLARRVSRYAPRTTRAALLEIPLPEQVERFGLTFDEAISLRRALVDLPAPEGPRPLPVPTPIKVPRLTGRHLDAARATLTDLDLDVGAITEQDNSLAAGMVVAQDPEAGDAVEPGTQVALSISSGLSVVLPDVVGHGLAEAMCRLLDSGVQGHPSVEGPTGRTHGSPNSYLRREHRSLHTHRSHYVCGRCENAQSSEIRRVSVVCGSRGHRRSQCEACPGTGPSPTSTPEYVGPVFDVAPPSGTPSPVLKHAPSTSRPSTALHSYAAVSSFIRSFRRTDSVKHINRRGGGAASGSDSNAINAGIACTADAGLLGGAGPIISTWQGQMSQASF</sequence>
<evidence type="ECO:0000256" key="1">
    <source>
        <dbReference type="SAM" id="MobiDB-lite"/>
    </source>
</evidence>
<accession>A0A1H4I894</accession>
<feature type="domain" description="PASTA" evidence="2">
    <location>
        <begin position="224"/>
        <end position="290"/>
    </location>
</feature>
<dbReference type="RefSeq" id="WP_143051289.1">
    <property type="nucleotide sequence ID" value="NZ_FNSV01000001.1"/>
</dbReference>
<gene>
    <name evidence="3" type="ORF">SAMN04490239_0197</name>
</gene>
<dbReference type="PROSITE" id="PS51178">
    <property type="entry name" value="PASTA"/>
    <property type="match status" value="1"/>
</dbReference>
<dbReference type="CDD" id="cd06577">
    <property type="entry name" value="PASTA_pknB"/>
    <property type="match status" value="1"/>
</dbReference>
<dbReference type="Pfam" id="PF03793">
    <property type="entry name" value="PASTA"/>
    <property type="match status" value="1"/>
</dbReference>
<dbReference type="Proteomes" id="UP000183561">
    <property type="component" value="Unassembled WGS sequence"/>
</dbReference>